<comment type="caution">
    <text evidence="6">The sequence shown here is derived from an EMBL/GenBank/DDBJ whole genome shotgun (WGS) entry which is preliminary data.</text>
</comment>
<evidence type="ECO:0000313" key="6">
    <source>
        <dbReference type="EMBL" id="GFM37584.1"/>
    </source>
</evidence>
<feature type="domain" description="Band 7" evidence="5">
    <location>
        <begin position="36"/>
        <end position="200"/>
    </location>
</feature>
<feature type="compositionally biased region" description="Low complexity" evidence="3">
    <location>
        <begin position="375"/>
        <end position="390"/>
    </location>
</feature>
<evidence type="ECO:0000256" key="4">
    <source>
        <dbReference type="SAM" id="Phobius"/>
    </source>
</evidence>
<organism evidence="6 7">
    <name type="scientific">Desulfovibrio psychrotolerans</name>
    <dbReference type="NCBI Taxonomy" id="415242"/>
    <lineage>
        <taxon>Bacteria</taxon>
        <taxon>Pseudomonadati</taxon>
        <taxon>Thermodesulfobacteriota</taxon>
        <taxon>Desulfovibrionia</taxon>
        <taxon>Desulfovibrionales</taxon>
        <taxon>Desulfovibrionaceae</taxon>
        <taxon>Desulfovibrio</taxon>
    </lineage>
</organism>
<dbReference type="RefSeq" id="WP_174410165.1">
    <property type="nucleotide sequence ID" value="NZ_BLVP01000008.1"/>
</dbReference>
<dbReference type="EMBL" id="BLVP01000008">
    <property type="protein sequence ID" value="GFM37584.1"/>
    <property type="molecule type" value="Genomic_DNA"/>
</dbReference>
<evidence type="ECO:0000259" key="5">
    <source>
        <dbReference type="SMART" id="SM00244"/>
    </source>
</evidence>
<feature type="transmembrane region" description="Helical" evidence="4">
    <location>
        <begin position="15"/>
        <end position="34"/>
    </location>
</feature>
<proteinExistence type="predicted"/>
<protein>
    <recommendedName>
        <fullName evidence="5">Band 7 domain-containing protein</fullName>
    </recommendedName>
</protein>
<feature type="region of interest" description="Disordered" evidence="3">
    <location>
        <begin position="369"/>
        <end position="401"/>
    </location>
</feature>
<dbReference type="Proteomes" id="UP000503820">
    <property type="component" value="Unassembled WGS sequence"/>
</dbReference>
<sequence>MKTLYIKIRNLLRRYRMFLVSTGLLFVLFFVFFWPDIIISIRPGELGVYYSRLFGGTRMDRTYEEGVHFIPPWDILYVYDVRIQEETQEVEVLTLDGLTVKVHVSLRYQIIRDRLPVLHQQIGPEYKRKVILPIMTSAVRQTIGSYRPDALYSTARQELQDKMLVDAVEELGRLPLIVHGFVVKKISLPEVLRDAIVDKLVAEQKYLRYYYILLEEREEAKRKAIEGQGIRFYQSLVNENMTENYLRYEGIKATHKLAASENAKVVVVGSGKDGLPIILNTQDTPRIPDMTNATREARERQDKFGRRQATPAASESNSTAADSAAGNASARGVVGGGSAPNMREEGGWKQWQLREPELLEFMKKLDATLLNPNRQAPGASGSPGAYGSQGDENGNKGQGRR</sequence>
<keyword evidence="2 4" id="KW-0472">Membrane</keyword>
<dbReference type="GO" id="GO:0016020">
    <property type="term" value="C:membrane"/>
    <property type="evidence" value="ECO:0007669"/>
    <property type="project" value="UniProtKB-SubCell"/>
</dbReference>
<dbReference type="PANTHER" id="PTHR23222">
    <property type="entry name" value="PROHIBITIN"/>
    <property type="match status" value="1"/>
</dbReference>
<keyword evidence="7" id="KW-1185">Reference proteome</keyword>
<keyword evidence="4" id="KW-1133">Transmembrane helix</keyword>
<name>A0A7J0BX79_9BACT</name>
<dbReference type="PANTHER" id="PTHR23222:SF1">
    <property type="entry name" value="PROHIBITIN-2"/>
    <property type="match status" value="1"/>
</dbReference>
<dbReference type="GO" id="GO:0007005">
    <property type="term" value="P:mitochondrion organization"/>
    <property type="evidence" value="ECO:0007669"/>
    <property type="project" value="TreeGrafter"/>
</dbReference>
<evidence type="ECO:0000256" key="1">
    <source>
        <dbReference type="ARBA" id="ARBA00004167"/>
    </source>
</evidence>
<reference evidence="6 7" key="1">
    <citation type="submission" date="2020-05" db="EMBL/GenBank/DDBJ databases">
        <title>Draft genome sequence of Desulfovibrio psychrotolerans JS1T.</title>
        <authorList>
            <person name="Ueno A."/>
            <person name="Tamazawa S."/>
            <person name="Tamamura S."/>
            <person name="Murakami T."/>
            <person name="Kiyama T."/>
            <person name="Inomata H."/>
            <person name="Amano Y."/>
            <person name="Miyakawa K."/>
            <person name="Tamaki H."/>
            <person name="Naganuma T."/>
            <person name="Kaneko K."/>
        </authorList>
    </citation>
    <scope>NUCLEOTIDE SEQUENCE [LARGE SCALE GENOMIC DNA]</scope>
    <source>
        <strain evidence="6 7">JS1</strain>
    </source>
</reference>
<keyword evidence="4" id="KW-0812">Transmembrane</keyword>
<feature type="compositionally biased region" description="Basic and acidic residues" evidence="3">
    <location>
        <begin position="295"/>
        <end position="305"/>
    </location>
</feature>
<evidence type="ECO:0000313" key="7">
    <source>
        <dbReference type="Proteomes" id="UP000503820"/>
    </source>
</evidence>
<dbReference type="CDD" id="cd03401">
    <property type="entry name" value="SPFH_prohibitin"/>
    <property type="match status" value="1"/>
</dbReference>
<accession>A0A7J0BX79</accession>
<comment type="subcellular location">
    <subcellularLocation>
        <location evidence="1">Membrane</location>
        <topology evidence="1">Single-pass membrane protein</topology>
    </subcellularLocation>
</comment>
<gene>
    <name evidence="6" type="ORF">DSM19430T_22680</name>
</gene>
<dbReference type="Pfam" id="PF01145">
    <property type="entry name" value="Band_7"/>
    <property type="match status" value="1"/>
</dbReference>
<dbReference type="InterPro" id="IPR001107">
    <property type="entry name" value="Band_7"/>
</dbReference>
<dbReference type="InterPro" id="IPR036013">
    <property type="entry name" value="Band_7/SPFH_dom_sf"/>
</dbReference>
<feature type="compositionally biased region" description="Low complexity" evidence="3">
    <location>
        <begin position="316"/>
        <end position="332"/>
    </location>
</feature>
<dbReference type="SMART" id="SM00244">
    <property type="entry name" value="PHB"/>
    <property type="match status" value="1"/>
</dbReference>
<dbReference type="Gene3D" id="3.30.479.30">
    <property type="entry name" value="Band 7 domain"/>
    <property type="match status" value="1"/>
</dbReference>
<dbReference type="SUPFAM" id="SSF117892">
    <property type="entry name" value="Band 7/SPFH domain"/>
    <property type="match status" value="1"/>
</dbReference>
<evidence type="ECO:0000256" key="2">
    <source>
        <dbReference type="ARBA" id="ARBA00023136"/>
    </source>
</evidence>
<evidence type="ECO:0000256" key="3">
    <source>
        <dbReference type="SAM" id="MobiDB-lite"/>
    </source>
</evidence>
<dbReference type="InterPro" id="IPR000163">
    <property type="entry name" value="Prohibitin"/>
</dbReference>
<dbReference type="AlphaFoldDB" id="A0A7J0BX79"/>
<feature type="region of interest" description="Disordered" evidence="3">
    <location>
        <begin position="279"/>
        <end position="348"/>
    </location>
</feature>